<gene>
    <name evidence="1" type="ORF">A8806_108231</name>
</gene>
<dbReference type="Proteomes" id="UP000245845">
    <property type="component" value="Unassembled WGS sequence"/>
</dbReference>
<evidence type="ECO:0000313" key="1">
    <source>
        <dbReference type="EMBL" id="PWJ28716.1"/>
    </source>
</evidence>
<evidence type="ECO:0000313" key="2">
    <source>
        <dbReference type="Proteomes" id="UP000245845"/>
    </source>
</evidence>
<name>A0A2Y9BGC2_9FIRM</name>
<dbReference type="RefSeq" id="WP_109731884.1">
    <property type="nucleotide sequence ID" value="NZ_BAAACK010000003.1"/>
</dbReference>
<dbReference type="AlphaFoldDB" id="A0A2Y9BGC2"/>
<organism evidence="1 2">
    <name type="scientific">Faecalicatena orotica</name>
    <dbReference type="NCBI Taxonomy" id="1544"/>
    <lineage>
        <taxon>Bacteria</taxon>
        <taxon>Bacillati</taxon>
        <taxon>Bacillota</taxon>
        <taxon>Clostridia</taxon>
        <taxon>Lachnospirales</taxon>
        <taxon>Lachnospiraceae</taxon>
        <taxon>Faecalicatena</taxon>
    </lineage>
</organism>
<accession>A0A2Y9BGC2</accession>
<reference evidence="1 2" key="1">
    <citation type="submission" date="2018-05" db="EMBL/GenBank/DDBJ databases">
        <title>The Hungate 1000. A catalogue of reference genomes from the rumen microbiome.</title>
        <authorList>
            <person name="Kelly W."/>
        </authorList>
    </citation>
    <scope>NUCLEOTIDE SEQUENCE [LARGE SCALE GENOMIC DNA]</scope>
    <source>
        <strain evidence="1 2">NLAE-zl-C242</strain>
    </source>
</reference>
<proteinExistence type="predicted"/>
<dbReference type="OrthoDB" id="9808061at2"/>
<keyword evidence="2" id="KW-1185">Reference proteome</keyword>
<dbReference type="EMBL" id="QGDL01000008">
    <property type="protein sequence ID" value="PWJ28716.1"/>
    <property type="molecule type" value="Genomic_DNA"/>
</dbReference>
<comment type="caution">
    <text evidence="1">The sequence shown here is derived from an EMBL/GenBank/DDBJ whole genome shotgun (WGS) entry which is preliminary data.</text>
</comment>
<protein>
    <submittedName>
        <fullName evidence="1">Uncharacterized protein</fullName>
    </submittedName>
</protein>
<sequence length="121" mass="13813">MKSHTSLVAQQTRLSEWAELVRDCQNRPQGMKIDEWCQLHDMTKASYYWRLRKVREAFLAAADNTPDFIEVPSSPIQSENIAPDHKTVAMIKGRNHLTLEITDQASASFLHTLLGVMMDAQ</sequence>